<dbReference type="RefSeq" id="XP_033686392.1">
    <property type="nucleotide sequence ID" value="XM_033821521.1"/>
</dbReference>
<accession>A0A6A6IMQ6</accession>
<keyword evidence="2" id="KW-1185">Reference proteome</keyword>
<organism evidence="1 2">
    <name type="scientific">Trematosphaeria pertusa</name>
    <dbReference type="NCBI Taxonomy" id="390896"/>
    <lineage>
        <taxon>Eukaryota</taxon>
        <taxon>Fungi</taxon>
        <taxon>Dikarya</taxon>
        <taxon>Ascomycota</taxon>
        <taxon>Pezizomycotina</taxon>
        <taxon>Dothideomycetes</taxon>
        <taxon>Pleosporomycetidae</taxon>
        <taxon>Pleosporales</taxon>
        <taxon>Massarineae</taxon>
        <taxon>Trematosphaeriaceae</taxon>
        <taxon>Trematosphaeria</taxon>
    </lineage>
</organism>
<dbReference type="EMBL" id="ML987193">
    <property type="protein sequence ID" value="KAF2251388.1"/>
    <property type="molecule type" value="Genomic_DNA"/>
</dbReference>
<dbReference type="GeneID" id="54574851"/>
<sequence length="165" mass="17600">MPSVAALDASRRVRPCWMSTTHPDSRSWLLGSIRMHPYACPATSPVWLAAAVFPALAAPSPGAPSPRILRPQQLTMLEFVSAHGHEAGGCSVVHAILPLRDRKFRPRCVLLQSQGGGSPEANVTVPCDGSPVEVVQLVLAPQGVAEALADCLMFRPCSYRAGRPD</sequence>
<proteinExistence type="predicted"/>
<evidence type="ECO:0000313" key="2">
    <source>
        <dbReference type="Proteomes" id="UP000800094"/>
    </source>
</evidence>
<name>A0A6A6IMQ6_9PLEO</name>
<dbReference type="AlphaFoldDB" id="A0A6A6IMQ6"/>
<reference evidence="1" key="1">
    <citation type="journal article" date="2020" name="Stud. Mycol.">
        <title>101 Dothideomycetes genomes: a test case for predicting lifestyles and emergence of pathogens.</title>
        <authorList>
            <person name="Haridas S."/>
            <person name="Albert R."/>
            <person name="Binder M."/>
            <person name="Bloem J."/>
            <person name="Labutti K."/>
            <person name="Salamov A."/>
            <person name="Andreopoulos B."/>
            <person name="Baker S."/>
            <person name="Barry K."/>
            <person name="Bills G."/>
            <person name="Bluhm B."/>
            <person name="Cannon C."/>
            <person name="Castanera R."/>
            <person name="Culley D."/>
            <person name="Daum C."/>
            <person name="Ezra D."/>
            <person name="Gonzalez J."/>
            <person name="Henrissat B."/>
            <person name="Kuo A."/>
            <person name="Liang C."/>
            <person name="Lipzen A."/>
            <person name="Lutzoni F."/>
            <person name="Magnuson J."/>
            <person name="Mondo S."/>
            <person name="Nolan M."/>
            <person name="Ohm R."/>
            <person name="Pangilinan J."/>
            <person name="Park H.-J."/>
            <person name="Ramirez L."/>
            <person name="Alfaro M."/>
            <person name="Sun H."/>
            <person name="Tritt A."/>
            <person name="Yoshinaga Y."/>
            <person name="Zwiers L.-H."/>
            <person name="Turgeon B."/>
            <person name="Goodwin S."/>
            <person name="Spatafora J."/>
            <person name="Crous P."/>
            <person name="Grigoriev I."/>
        </authorList>
    </citation>
    <scope>NUCLEOTIDE SEQUENCE</scope>
    <source>
        <strain evidence="1">CBS 122368</strain>
    </source>
</reference>
<gene>
    <name evidence="1" type="ORF">BU26DRAFT_282034</name>
</gene>
<evidence type="ECO:0000313" key="1">
    <source>
        <dbReference type="EMBL" id="KAF2251388.1"/>
    </source>
</evidence>
<dbReference type="Proteomes" id="UP000800094">
    <property type="component" value="Unassembled WGS sequence"/>
</dbReference>
<protein>
    <submittedName>
        <fullName evidence="1">Uncharacterized protein</fullName>
    </submittedName>
</protein>